<dbReference type="Proteomes" id="UP001159363">
    <property type="component" value="Chromosome X"/>
</dbReference>
<name>A0ABQ9HTX5_9NEOP</name>
<dbReference type="EMBL" id="JARBHB010000004">
    <property type="protein sequence ID" value="KAJ8887836.1"/>
    <property type="molecule type" value="Genomic_DNA"/>
</dbReference>
<proteinExistence type="predicted"/>
<reference evidence="1 2" key="1">
    <citation type="submission" date="2023-02" db="EMBL/GenBank/DDBJ databases">
        <title>LHISI_Scaffold_Assembly.</title>
        <authorList>
            <person name="Stuart O.P."/>
            <person name="Cleave R."/>
            <person name="Magrath M.J.L."/>
            <person name="Mikheyev A.S."/>
        </authorList>
    </citation>
    <scope>NUCLEOTIDE SEQUENCE [LARGE SCALE GENOMIC DNA]</scope>
    <source>
        <strain evidence="1">Daus_M_001</strain>
        <tissue evidence="1">Leg muscle</tissue>
    </source>
</reference>
<organism evidence="1 2">
    <name type="scientific">Dryococelus australis</name>
    <dbReference type="NCBI Taxonomy" id="614101"/>
    <lineage>
        <taxon>Eukaryota</taxon>
        <taxon>Metazoa</taxon>
        <taxon>Ecdysozoa</taxon>
        <taxon>Arthropoda</taxon>
        <taxon>Hexapoda</taxon>
        <taxon>Insecta</taxon>
        <taxon>Pterygota</taxon>
        <taxon>Neoptera</taxon>
        <taxon>Polyneoptera</taxon>
        <taxon>Phasmatodea</taxon>
        <taxon>Verophasmatodea</taxon>
        <taxon>Anareolatae</taxon>
        <taxon>Phasmatidae</taxon>
        <taxon>Eurycanthinae</taxon>
        <taxon>Dryococelus</taxon>
    </lineage>
</organism>
<keyword evidence="2" id="KW-1185">Reference proteome</keyword>
<comment type="caution">
    <text evidence="1">The sequence shown here is derived from an EMBL/GenBank/DDBJ whole genome shotgun (WGS) entry which is preliminary data.</text>
</comment>
<accession>A0ABQ9HTX5</accession>
<dbReference type="InterPro" id="IPR052958">
    <property type="entry name" value="IFN-induced_PKR_regulator"/>
</dbReference>
<gene>
    <name evidence="1" type="ORF">PR048_014054</name>
</gene>
<dbReference type="PANTHER" id="PTHR46289">
    <property type="entry name" value="52 KDA REPRESSOR OF THE INHIBITOR OF THE PROTEIN KINASE-LIKE PROTEIN-RELATED"/>
    <property type="match status" value="1"/>
</dbReference>
<evidence type="ECO:0008006" key="3">
    <source>
        <dbReference type="Google" id="ProtNLM"/>
    </source>
</evidence>
<evidence type="ECO:0000313" key="1">
    <source>
        <dbReference type="EMBL" id="KAJ8887836.1"/>
    </source>
</evidence>
<evidence type="ECO:0000313" key="2">
    <source>
        <dbReference type="Proteomes" id="UP001159363"/>
    </source>
</evidence>
<sequence length="157" mass="18162">MNLINFRATLPKTEIKSENDTVIREIVNIYQDFIEQSATFITIKQEFSIWVQKWKRVGKNKEKLPYSVLETLEKLRHDMYASIHKLVRIMAKLSVSAATAERIFSTLGRLKTWRRASIGKERLAGSALMSVDREIPLDPEAIILRCTNAKSHQEIVF</sequence>
<protein>
    <recommendedName>
        <fullName evidence="3">HAT C-terminal dimerisation domain-containing protein</fullName>
    </recommendedName>
</protein>
<dbReference type="PANTHER" id="PTHR46289:SF14">
    <property type="entry name" value="DUF4371 DOMAIN-CONTAINING PROTEIN"/>
    <property type="match status" value="1"/>
</dbReference>